<dbReference type="Pfam" id="PF23559">
    <property type="entry name" value="WHD_DRP"/>
    <property type="match status" value="1"/>
</dbReference>
<evidence type="ECO:0000259" key="5">
    <source>
        <dbReference type="Pfam" id="PF00931"/>
    </source>
</evidence>
<dbReference type="PANTHER" id="PTHR23155:SF1205">
    <property type="entry name" value="DISEASE RESISTANCE PROTEIN RPM1"/>
    <property type="match status" value="1"/>
</dbReference>
<feature type="domain" description="Disease resistance R13L4/SHOC-2-like LRR" evidence="8">
    <location>
        <begin position="588"/>
        <end position="915"/>
    </location>
</feature>
<dbReference type="GO" id="GO:0043531">
    <property type="term" value="F:ADP binding"/>
    <property type="evidence" value="ECO:0007669"/>
    <property type="project" value="InterPro"/>
</dbReference>
<protein>
    <submittedName>
        <fullName evidence="9">Putative P-loop containing nucleoside triphosphate hydrolase, leucine-rich repeat domain, L</fullName>
    </submittedName>
</protein>
<dbReference type="Pfam" id="PF00931">
    <property type="entry name" value="NB-ARC"/>
    <property type="match status" value="1"/>
</dbReference>
<dbReference type="CDD" id="cd14798">
    <property type="entry name" value="RX-CC_like"/>
    <property type="match status" value="1"/>
</dbReference>
<dbReference type="Pfam" id="PF23598">
    <property type="entry name" value="LRR_14"/>
    <property type="match status" value="1"/>
</dbReference>
<reference evidence="9 10" key="1">
    <citation type="journal article" date="2018" name="Nat. Genet.">
        <title>The Rosa genome provides new insights in the design of modern roses.</title>
        <authorList>
            <person name="Bendahmane M."/>
        </authorList>
    </citation>
    <scope>NUCLEOTIDE SEQUENCE [LARGE SCALE GENOMIC DNA]</scope>
    <source>
        <strain evidence="10">cv. Old Blush</strain>
    </source>
</reference>
<dbReference type="InterPro" id="IPR002182">
    <property type="entry name" value="NB-ARC"/>
</dbReference>
<dbReference type="Gene3D" id="3.40.50.300">
    <property type="entry name" value="P-loop containing nucleotide triphosphate hydrolases"/>
    <property type="match status" value="1"/>
</dbReference>
<feature type="domain" description="NB-ARC" evidence="5">
    <location>
        <begin position="208"/>
        <end position="382"/>
    </location>
</feature>
<dbReference type="GO" id="GO:0098542">
    <property type="term" value="P:defense response to other organism"/>
    <property type="evidence" value="ECO:0007669"/>
    <property type="project" value="TreeGrafter"/>
</dbReference>
<evidence type="ECO:0000256" key="3">
    <source>
        <dbReference type="ARBA" id="ARBA00022741"/>
    </source>
</evidence>
<dbReference type="Gene3D" id="1.20.5.4130">
    <property type="match status" value="1"/>
</dbReference>
<dbReference type="OMA" id="NGRVKHC"/>
<dbReference type="AlphaFoldDB" id="A0A2P6PSI9"/>
<dbReference type="EMBL" id="PDCK01000044">
    <property type="protein sequence ID" value="PRQ24897.1"/>
    <property type="molecule type" value="Genomic_DNA"/>
</dbReference>
<keyword evidence="1" id="KW-0433">Leucine-rich repeat</keyword>
<keyword evidence="3" id="KW-0547">Nucleotide-binding</keyword>
<dbReference type="InterPro" id="IPR036388">
    <property type="entry name" value="WH-like_DNA-bd_sf"/>
</dbReference>
<accession>A0A2P6PSI9</accession>
<organism evidence="9 10">
    <name type="scientific">Rosa chinensis</name>
    <name type="common">China rose</name>
    <dbReference type="NCBI Taxonomy" id="74649"/>
    <lineage>
        <taxon>Eukaryota</taxon>
        <taxon>Viridiplantae</taxon>
        <taxon>Streptophyta</taxon>
        <taxon>Embryophyta</taxon>
        <taxon>Tracheophyta</taxon>
        <taxon>Spermatophyta</taxon>
        <taxon>Magnoliopsida</taxon>
        <taxon>eudicotyledons</taxon>
        <taxon>Gunneridae</taxon>
        <taxon>Pentapetalae</taxon>
        <taxon>rosids</taxon>
        <taxon>fabids</taxon>
        <taxon>Rosales</taxon>
        <taxon>Rosaceae</taxon>
        <taxon>Rosoideae</taxon>
        <taxon>Rosoideae incertae sedis</taxon>
        <taxon>Rosa</taxon>
    </lineage>
</organism>
<dbReference type="Gene3D" id="1.10.10.10">
    <property type="entry name" value="Winged helix-like DNA-binding domain superfamily/Winged helix DNA-binding domain"/>
    <property type="match status" value="1"/>
</dbReference>
<dbReference type="Gramene" id="PRQ24897">
    <property type="protein sequence ID" value="PRQ24897"/>
    <property type="gene ID" value="RchiOBHm_Chr6g0277541"/>
</dbReference>
<dbReference type="FunFam" id="3.40.50.300:FF:001091">
    <property type="entry name" value="Probable disease resistance protein At1g61300"/>
    <property type="match status" value="1"/>
</dbReference>
<dbReference type="OrthoDB" id="598235at2759"/>
<dbReference type="SUPFAM" id="SSF52058">
    <property type="entry name" value="L domain-like"/>
    <property type="match status" value="1"/>
</dbReference>
<dbReference type="PANTHER" id="PTHR23155">
    <property type="entry name" value="DISEASE RESISTANCE PROTEIN RP"/>
    <property type="match status" value="1"/>
</dbReference>
<evidence type="ECO:0000313" key="10">
    <source>
        <dbReference type="Proteomes" id="UP000238479"/>
    </source>
</evidence>
<dbReference type="GO" id="GO:0016787">
    <property type="term" value="F:hydrolase activity"/>
    <property type="evidence" value="ECO:0007669"/>
    <property type="project" value="UniProtKB-KW"/>
</dbReference>
<dbReference type="InterPro" id="IPR041118">
    <property type="entry name" value="Rx_N"/>
</dbReference>
<feature type="domain" description="Disease resistance N-terminal" evidence="6">
    <location>
        <begin position="7"/>
        <end position="88"/>
    </location>
</feature>
<dbReference type="Gene3D" id="1.10.8.430">
    <property type="entry name" value="Helical domain of apoptotic protease-activating factors"/>
    <property type="match status" value="1"/>
</dbReference>
<dbReference type="InterPro" id="IPR042197">
    <property type="entry name" value="Apaf_helical"/>
</dbReference>
<evidence type="ECO:0000256" key="1">
    <source>
        <dbReference type="ARBA" id="ARBA00022614"/>
    </source>
</evidence>
<dbReference type="Pfam" id="PF18052">
    <property type="entry name" value="Rx_N"/>
    <property type="match status" value="1"/>
</dbReference>
<dbReference type="InterPro" id="IPR038005">
    <property type="entry name" value="RX-like_CC"/>
</dbReference>
<gene>
    <name evidence="9" type="ORF">RchiOBHm_Chr6g0277541</name>
</gene>
<name>A0A2P6PSI9_ROSCH</name>
<dbReference type="InterPro" id="IPR027417">
    <property type="entry name" value="P-loop_NTPase"/>
</dbReference>
<dbReference type="InterPro" id="IPR044974">
    <property type="entry name" value="Disease_R_plants"/>
</dbReference>
<dbReference type="Gene3D" id="3.80.10.10">
    <property type="entry name" value="Ribonuclease Inhibitor"/>
    <property type="match status" value="1"/>
</dbReference>
<evidence type="ECO:0000256" key="2">
    <source>
        <dbReference type="ARBA" id="ARBA00022737"/>
    </source>
</evidence>
<keyword evidence="10" id="KW-1185">Reference proteome</keyword>
<sequence length="958" mass="111252">MASAATEFLIGKIEEVLEKEASSIAGVRDQVDEIKQELISMKSFLEDAEGKKIDTEGEKEWVASIRNSVYDVEDIIDEFMYRMHEQRNGGRLARLLCKTIIIPKNWYRGRFARWLRKTIHIPTRFQCRGRFVRWLRKCIQIPEYLWYRRQIAKKLQKITKTIKEIPERKKRYGVSRVGGTGSNDIRNRVQNQAESSLFITEDELVGFEDKKKLLIGWLMNEVKHQIVVSVVGMGGSGKTTLVAKIFTDDTVKKHFECYAWITVSQTYVIEDLFRSLIKEFHQSRKEIVPGSLNSMSYKELLEILVNYLEFKRYVVVLDDVWNIQLLREIRVSLQDRQLGSRILLTTRNDDIAFHSYGVESLVHRIQPLENNDAWELFSRKAFLTYHNKCCPTELETLACELVAKCKGLPLAIVTLGGLMSSKKSSAEWREVRNNLNWHLTNDHFLEPVKSILLLSYNDLPYRLKHCFLYCSLFPEDHLIGRYRLVRLWIAEGFIEHVNGVTLEDLAERYLIELTFRSMLQFVKKDSQSRIPEQCLMHDLMREIALSTSEREKFGVVFDRRRVMEETRVRRLAIHTTEGEIELCTGMLQLRTFLVFPSGLCSPLLSNTWSSGFYLLRVLDLENVPIDRLPNNLVYLFNLRYLNLRGTQIKRLPKDIGRLHNLQTLDISDTNIKILPSGSSELINLRHLYMGHFNDTGFETFICASGIRASSHISMFKKLQDLFFVRSDKNMIRLLRKMTQLRMLGITNVKESDEIELCASIQKMKILVWLNLSVSDSSEGFLRIDALASPPPYLESLLLRGKLESIPCWFCSLQCLTHIELLWCRLEEDLLPHIEALPCLERILLDNAYVGKEMSFSRGFAKLTNLELFNFGVLNKVSVEKGVMPNLQYLGLRSCKKLKTLPHGLEYLTHLEKLYLESVTRKLIESIREGGVDRPKVQHIRIIDHHYKTSSGLSYESLS</sequence>
<dbReference type="InterPro" id="IPR003591">
    <property type="entry name" value="Leu-rich_rpt_typical-subtyp"/>
</dbReference>
<keyword evidence="2" id="KW-0677">Repeat</keyword>
<dbReference type="Proteomes" id="UP000238479">
    <property type="component" value="Chromosome 6"/>
</dbReference>
<dbReference type="FunFam" id="1.10.10.10:FF:000322">
    <property type="entry name" value="Probable disease resistance protein At1g63360"/>
    <property type="match status" value="1"/>
</dbReference>
<keyword evidence="9" id="KW-0378">Hydrolase</keyword>
<comment type="caution">
    <text evidence="9">The sequence shown here is derived from an EMBL/GenBank/DDBJ whole genome shotgun (WGS) entry which is preliminary data.</text>
</comment>
<dbReference type="InterPro" id="IPR058922">
    <property type="entry name" value="WHD_DRP"/>
</dbReference>
<evidence type="ECO:0000259" key="8">
    <source>
        <dbReference type="Pfam" id="PF23598"/>
    </source>
</evidence>
<dbReference type="SMART" id="SM00369">
    <property type="entry name" value="LRR_TYP"/>
    <property type="match status" value="3"/>
</dbReference>
<evidence type="ECO:0000259" key="7">
    <source>
        <dbReference type="Pfam" id="PF23559"/>
    </source>
</evidence>
<dbReference type="SUPFAM" id="SSF52540">
    <property type="entry name" value="P-loop containing nucleoside triphosphate hydrolases"/>
    <property type="match status" value="1"/>
</dbReference>
<evidence type="ECO:0000259" key="6">
    <source>
        <dbReference type="Pfam" id="PF18052"/>
    </source>
</evidence>
<dbReference type="STRING" id="74649.A0A2P6PSI9"/>
<dbReference type="InterPro" id="IPR055414">
    <property type="entry name" value="LRR_R13L4/SHOC2-like"/>
</dbReference>
<dbReference type="InterPro" id="IPR032675">
    <property type="entry name" value="LRR_dom_sf"/>
</dbReference>
<keyword evidence="4" id="KW-0611">Plant defense</keyword>
<evidence type="ECO:0000313" key="9">
    <source>
        <dbReference type="EMBL" id="PRQ24897.1"/>
    </source>
</evidence>
<evidence type="ECO:0000256" key="4">
    <source>
        <dbReference type="ARBA" id="ARBA00022821"/>
    </source>
</evidence>
<feature type="domain" description="Disease resistance protein winged helix" evidence="7">
    <location>
        <begin position="472"/>
        <end position="544"/>
    </location>
</feature>
<proteinExistence type="predicted"/>
<dbReference type="PRINTS" id="PR00364">
    <property type="entry name" value="DISEASERSIST"/>
</dbReference>